<dbReference type="GO" id="GO:0004540">
    <property type="term" value="F:RNA nuclease activity"/>
    <property type="evidence" value="ECO:0007669"/>
    <property type="project" value="InterPro"/>
</dbReference>
<dbReference type="InterPro" id="IPR047140">
    <property type="entry name" value="LabA"/>
</dbReference>
<reference evidence="2 3" key="1">
    <citation type="submission" date="2019-01" db="EMBL/GenBank/DDBJ databases">
        <title>Coherence of Microcystis species and biogeography revealed through population genomics.</title>
        <authorList>
            <person name="Perez-Carrascal O.M."/>
            <person name="Terrat Y."/>
            <person name="Giani A."/>
            <person name="Fortin N."/>
            <person name="Tromas N."/>
            <person name="Shapiro B.J."/>
        </authorList>
    </citation>
    <scope>NUCLEOTIDE SEQUENCE [LARGE SCALE GENOMIC DNA]</scope>
    <source>
        <strain evidence="2">Ma_MB_S_20031200_S102</strain>
    </source>
</reference>
<protein>
    <submittedName>
        <fullName evidence="2">NYN domain-containing protein</fullName>
    </submittedName>
</protein>
<evidence type="ECO:0000313" key="3">
    <source>
        <dbReference type="Proteomes" id="UP000317708"/>
    </source>
</evidence>
<sequence length="320" mass="35609">MIKTFIQVASSLFVSAIVSSGQLHLMIVGTALATATSTSAIIVTKEKKKIKTLIEGSLTNSQTMIKGIEKIEKEVKAVTHTTEKVAKEVSTLKTSSRLLVGATQKVQHQQKLTTATLNQQQQQLNQLTPHEKPTPEIETEKRVIPLPQKRQTVTHIYIDGNNFSKTTETLGLEIDWKALKIALVEPAKQTDTFTLKYYTGLHEHPSPNQKQWLHHLKQLNYEVITFPLSQRENGWKTIGDDLAMGLDLIEAAKPGDRVILVTGDGDFIPLIERLQARNVDVNVVGASVNTNSRLQALLQQDFIPLESISDQIVKLKRLTA</sequence>
<feature type="domain" description="NYN" evidence="1">
    <location>
        <begin position="155"/>
        <end position="305"/>
    </location>
</feature>
<dbReference type="Proteomes" id="UP000317708">
    <property type="component" value="Unassembled WGS sequence"/>
</dbReference>
<comment type="caution">
    <text evidence="2">The sequence shown here is derived from an EMBL/GenBank/DDBJ whole genome shotgun (WGS) entry which is preliminary data.</text>
</comment>
<dbReference type="EMBL" id="SFBI01000067">
    <property type="protein sequence ID" value="TRU39137.1"/>
    <property type="molecule type" value="Genomic_DNA"/>
</dbReference>
<dbReference type="PANTHER" id="PTHR35458">
    <property type="entry name" value="SLR0755 PROTEIN"/>
    <property type="match status" value="1"/>
</dbReference>
<gene>
    <name evidence="2" type="ORF">EWV92_06685</name>
</gene>
<accession>A0A552EXF0</accession>
<name>A0A552EXF0_MICAE</name>
<dbReference type="Pfam" id="PF01936">
    <property type="entry name" value="NYN"/>
    <property type="match status" value="1"/>
</dbReference>
<dbReference type="PANTHER" id="PTHR35458:SF8">
    <property type="entry name" value="SLR0650 PROTEIN"/>
    <property type="match status" value="1"/>
</dbReference>
<organism evidence="2 3">
    <name type="scientific">Microcystis aeruginosa Ma_MB_S_20031200_S102</name>
    <dbReference type="NCBI Taxonomy" id="2486254"/>
    <lineage>
        <taxon>Bacteria</taxon>
        <taxon>Bacillati</taxon>
        <taxon>Cyanobacteriota</taxon>
        <taxon>Cyanophyceae</taxon>
        <taxon>Oscillatoriophycideae</taxon>
        <taxon>Chroococcales</taxon>
        <taxon>Microcystaceae</taxon>
        <taxon>Microcystis</taxon>
    </lineage>
</organism>
<dbReference type="InterPro" id="IPR021139">
    <property type="entry name" value="NYN"/>
</dbReference>
<proteinExistence type="predicted"/>
<evidence type="ECO:0000259" key="1">
    <source>
        <dbReference type="Pfam" id="PF01936"/>
    </source>
</evidence>
<dbReference type="Gene3D" id="3.40.50.1010">
    <property type="entry name" value="5'-nuclease"/>
    <property type="match status" value="1"/>
</dbReference>
<dbReference type="AlphaFoldDB" id="A0A552EXF0"/>
<evidence type="ECO:0000313" key="2">
    <source>
        <dbReference type="EMBL" id="TRU39137.1"/>
    </source>
</evidence>